<evidence type="ECO:0000313" key="1">
    <source>
        <dbReference type="EMBL" id="KAH6927725.1"/>
    </source>
</evidence>
<gene>
    <name evidence="1" type="ORF">HPB50_007627</name>
</gene>
<dbReference type="Proteomes" id="UP000821845">
    <property type="component" value="Chromosome 6"/>
</dbReference>
<reference evidence="1" key="1">
    <citation type="submission" date="2020-05" db="EMBL/GenBank/DDBJ databases">
        <title>Large-scale comparative analyses of tick genomes elucidate their genetic diversity and vector capacities.</title>
        <authorList>
            <person name="Jia N."/>
            <person name="Wang J."/>
            <person name="Shi W."/>
            <person name="Du L."/>
            <person name="Sun Y."/>
            <person name="Zhan W."/>
            <person name="Jiang J."/>
            <person name="Wang Q."/>
            <person name="Zhang B."/>
            <person name="Ji P."/>
            <person name="Sakyi L.B."/>
            <person name="Cui X."/>
            <person name="Yuan T."/>
            <person name="Jiang B."/>
            <person name="Yang W."/>
            <person name="Lam T.T.-Y."/>
            <person name="Chang Q."/>
            <person name="Ding S."/>
            <person name="Wang X."/>
            <person name="Zhu J."/>
            <person name="Ruan X."/>
            <person name="Zhao L."/>
            <person name="Wei J."/>
            <person name="Que T."/>
            <person name="Du C."/>
            <person name="Cheng J."/>
            <person name="Dai P."/>
            <person name="Han X."/>
            <person name="Huang E."/>
            <person name="Gao Y."/>
            <person name="Liu J."/>
            <person name="Shao H."/>
            <person name="Ye R."/>
            <person name="Li L."/>
            <person name="Wei W."/>
            <person name="Wang X."/>
            <person name="Wang C."/>
            <person name="Yang T."/>
            <person name="Huo Q."/>
            <person name="Li W."/>
            <person name="Guo W."/>
            <person name="Chen H."/>
            <person name="Zhou L."/>
            <person name="Ni X."/>
            <person name="Tian J."/>
            <person name="Zhou Y."/>
            <person name="Sheng Y."/>
            <person name="Liu T."/>
            <person name="Pan Y."/>
            <person name="Xia L."/>
            <person name="Li J."/>
            <person name="Zhao F."/>
            <person name="Cao W."/>
        </authorList>
    </citation>
    <scope>NUCLEOTIDE SEQUENCE</scope>
    <source>
        <strain evidence="1">Hyas-2018</strain>
    </source>
</reference>
<organism evidence="1 2">
    <name type="scientific">Hyalomma asiaticum</name>
    <name type="common">Tick</name>
    <dbReference type="NCBI Taxonomy" id="266040"/>
    <lineage>
        <taxon>Eukaryota</taxon>
        <taxon>Metazoa</taxon>
        <taxon>Ecdysozoa</taxon>
        <taxon>Arthropoda</taxon>
        <taxon>Chelicerata</taxon>
        <taxon>Arachnida</taxon>
        <taxon>Acari</taxon>
        <taxon>Parasitiformes</taxon>
        <taxon>Ixodida</taxon>
        <taxon>Ixodoidea</taxon>
        <taxon>Ixodidae</taxon>
        <taxon>Hyalomminae</taxon>
        <taxon>Hyalomma</taxon>
    </lineage>
</organism>
<keyword evidence="2" id="KW-1185">Reference proteome</keyword>
<comment type="caution">
    <text evidence="1">The sequence shown here is derived from an EMBL/GenBank/DDBJ whole genome shotgun (WGS) entry which is preliminary data.</text>
</comment>
<name>A0ACB7RZS7_HYAAI</name>
<protein>
    <submittedName>
        <fullName evidence="1">Uncharacterized protein</fullName>
    </submittedName>
</protein>
<sequence length="137" mass="15459">MHHVLEQFTSNVLRCKCTNLTCADLVAVCLRPDQPPQLGCPAAEELRQCPVCAYSTSNSADMQTHQTVHTGEFLYKCNYCGKAFSRKGNLSVHVRIHTGERPFQCDFCPQGFVQKGHLMRHLRTHKDRQLLPDGVCT</sequence>
<dbReference type="EMBL" id="CM023486">
    <property type="protein sequence ID" value="KAH6927725.1"/>
    <property type="molecule type" value="Genomic_DNA"/>
</dbReference>
<proteinExistence type="predicted"/>
<accession>A0ACB7RZS7</accession>
<evidence type="ECO:0000313" key="2">
    <source>
        <dbReference type="Proteomes" id="UP000821845"/>
    </source>
</evidence>